<evidence type="ECO:0000256" key="1">
    <source>
        <dbReference type="SAM" id="MobiDB-lite"/>
    </source>
</evidence>
<dbReference type="STRING" id="445709.ABW99_14720"/>
<dbReference type="PATRIC" id="fig|445709.3.peg.3116"/>
<feature type="compositionally biased region" description="Pro residues" evidence="1">
    <location>
        <begin position="73"/>
        <end position="85"/>
    </location>
</feature>
<gene>
    <name evidence="3" type="ORF">ABW99_14720</name>
</gene>
<dbReference type="InterPro" id="IPR007730">
    <property type="entry name" value="SPOR-like_dom"/>
</dbReference>
<feature type="region of interest" description="Disordered" evidence="1">
    <location>
        <begin position="73"/>
        <end position="109"/>
    </location>
</feature>
<feature type="compositionally biased region" description="Low complexity" evidence="1">
    <location>
        <begin position="86"/>
        <end position="95"/>
    </location>
</feature>
<protein>
    <recommendedName>
        <fullName evidence="2">SPOR domain-containing protein</fullName>
    </recommendedName>
</protein>
<dbReference type="SUPFAM" id="SSF110997">
    <property type="entry name" value="Sporulation related repeat"/>
    <property type="match status" value="1"/>
</dbReference>
<sequence>MIRASLLVGLLLVNAGLLAAQLGWLPVGNGEHDPGRLARQIHPERLRVLPPGVSVALATPAVANAVPLPAPPVATPLEPTPPTPASPAQTASSASAPPPASAPSAPGAPADCVEIGPLGAAEATQAKGLILATMPAGQGDLQSVPSVARWWVHLPNVGSRAEADQLTAQLRHAGVTEYYVLDSQGKPGFAISLGLFNEKARAERLAGSLKQKGFAPLVTEKAASGSQLTYRVSNLSKATATSLIAMAHQQWPSTPVQQCAAR</sequence>
<dbReference type="Pfam" id="PF05036">
    <property type="entry name" value="SPOR"/>
    <property type="match status" value="1"/>
</dbReference>
<evidence type="ECO:0000259" key="2">
    <source>
        <dbReference type="PROSITE" id="PS51724"/>
    </source>
</evidence>
<evidence type="ECO:0000313" key="4">
    <source>
        <dbReference type="Proteomes" id="UP000036700"/>
    </source>
</evidence>
<dbReference type="PROSITE" id="PS51724">
    <property type="entry name" value="SPOR"/>
    <property type="match status" value="1"/>
</dbReference>
<dbReference type="Gene3D" id="3.30.70.1070">
    <property type="entry name" value="Sporulation related repeat"/>
    <property type="match status" value="1"/>
</dbReference>
<dbReference type="InterPro" id="IPR036680">
    <property type="entry name" value="SPOR-like_sf"/>
</dbReference>
<dbReference type="AlphaFoldDB" id="A0A0G3EWX2"/>
<dbReference type="EMBL" id="CP011568">
    <property type="protein sequence ID" value="AKJ69281.1"/>
    <property type="molecule type" value="Genomic_DNA"/>
</dbReference>
<proteinExistence type="predicted"/>
<dbReference type="RefSeq" id="WP_047215178.1">
    <property type="nucleotide sequence ID" value="NZ_CP011568.3"/>
</dbReference>
<dbReference type="OrthoDB" id="9127456at2"/>
<dbReference type="GO" id="GO:0042834">
    <property type="term" value="F:peptidoglycan binding"/>
    <property type="evidence" value="ECO:0007669"/>
    <property type="project" value="InterPro"/>
</dbReference>
<feature type="domain" description="SPOR" evidence="2">
    <location>
        <begin position="144"/>
        <end position="222"/>
    </location>
</feature>
<evidence type="ECO:0000313" key="3">
    <source>
        <dbReference type="EMBL" id="AKJ69281.1"/>
    </source>
</evidence>
<reference evidence="4" key="1">
    <citation type="submission" date="2015-06" db="EMBL/GenBank/DDBJ databases">
        <authorList>
            <person name="Lim Y.L."/>
            <person name="Ee R."/>
            <person name="Yong D."/>
            <person name="How K.Y."/>
            <person name="Yin W.F."/>
            <person name="Chan K.G."/>
        </authorList>
    </citation>
    <scope>NUCLEOTIDE SEQUENCE [LARGE SCALE GENOMIC DNA]</scope>
    <source>
        <strain evidence="4">DSM 25325</strain>
    </source>
</reference>
<keyword evidence="4" id="KW-1185">Reference proteome</keyword>
<dbReference type="KEGG" id="ptx:ABW99_14720"/>
<dbReference type="Proteomes" id="UP000036700">
    <property type="component" value="Chromosome"/>
</dbReference>
<accession>A0A0G3EWX2</accession>
<name>A0A0G3EWX2_9BURK</name>
<organism evidence="3 4">
    <name type="scientific">Pandoraea thiooxydans</name>
    <dbReference type="NCBI Taxonomy" id="445709"/>
    <lineage>
        <taxon>Bacteria</taxon>
        <taxon>Pseudomonadati</taxon>
        <taxon>Pseudomonadota</taxon>
        <taxon>Betaproteobacteria</taxon>
        <taxon>Burkholderiales</taxon>
        <taxon>Burkholderiaceae</taxon>
        <taxon>Pandoraea</taxon>
    </lineage>
</organism>